<dbReference type="PIRSF" id="PIRSF004649">
    <property type="entry name" value="MlaC"/>
    <property type="match status" value="1"/>
</dbReference>
<comment type="caution">
    <text evidence="1">The sequence shown here is derived from an EMBL/GenBank/DDBJ whole genome shotgun (WGS) entry which is preliminary data.</text>
</comment>
<evidence type="ECO:0000313" key="2">
    <source>
        <dbReference type="Proteomes" id="UP001521137"/>
    </source>
</evidence>
<dbReference type="PANTHER" id="PTHR36573">
    <property type="entry name" value="INTERMEMBRANE PHOSPHOLIPID TRANSPORT SYSTEM BINDING PROTEIN MLAC"/>
    <property type="match status" value="1"/>
</dbReference>
<accession>A0ABS9D3Z2</accession>
<dbReference type="Proteomes" id="UP001521137">
    <property type="component" value="Unassembled WGS sequence"/>
</dbReference>
<dbReference type="Gene3D" id="3.10.450.710">
    <property type="entry name" value="Tgt2/MlaC"/>
    <property type="match status" value="1"/>
</dbReference>
<dbReference type="RefSeq" id="WP_235311227.1">
    <property type="nucleotide sequence ID" value="NZ_JAKGAS010000002.1"/>
</dbReference>
<reference evidence="1 2" key="1">
    <citation type="submission" date="2022-01" db="EMBL/GenBank/DDBJ databases">
        <title>Paraglaciecola sp. G1-23.</title>
        <authorList>
            <person name="Jin M.S."/>
            <person name="Han D.M."/>
            <person name="Kim H.M."/>
            <person name="Jeon C.O."/>
        </authorList>
    </citation>
    <scope>NUCLEOTIDE SEQUENCE [LARGE SCALE GENOMIC DNA]</scope>
    <source>
        <strain evidence="1 2">G1-23</strain>
    </source>
</reference>
<dbReference type="PANTHER" id="PTHR36573:SF1">
    <property type="entry name" value="INTERMEMBRANE PHOSPHOLIPID TRANSPORT SYSTEM BINDING PROTEIN MLAC"/>
    <property type="match status" value="1"/>
</dbReference>
<gene>
    <name evidence="1" type="ORF">L0668_05735</name>
</gene>
<sequence length="203" mass="23688">MVSGLLLLSSNLLQAEEVNPYVMIQDVANKTFERMKKQRPEIEKNPEILRDIMETELLPYIDYNFSALKVLGKYYKKVPKELIPEYIGVFRSYLITTYSIALSYYKDQEVEFQPTKELDDDESAITVRTIIKDQNRPDINLSFKLRKNKRTNEWKAYDMVAEGISMLSSKQSEFESILRKDGLQEVIDLMKSAIEKPLVLESK</sequence>
<dbReference type="EMBL" id="JAKGAS010000002">
    <property type="protein sequence ID" value="MCF2947601.1"/>
    <property type="molecule type" value="Genomic_DNA"/>
</dbReference>
<keyword evidence="2" id="KW-1185">Reference proteome</keyword>
<proteinExistence type="predicted"/>
<name>A0ABS9D3Z2_9ALTE</name>
<dbReference type="InterPro" id="IPR042245">
    <property type="entry name" value="Tgt2/MlaC_sf"/>
</dbReference>
<evidence type="ECO:0000313" key="1">
    <source>
        <dbReference type="EMBL" id="MCF2947601.1"/>
    </source>
</evidence>
<dbReference type="Pfam" id="PF05494">
    <property type="entry name" value="MlaC"/>
    <property type="match status" value="1"/>
</dbReference>
<dbReference type="InterPro" id="IPR008869">
    <property type="entry name" value="MlaC/ttg2D"/>
</dbReference>
<organism evidence="1 2">
    <name type="scientific">Paraglaciecola algarum</name>
    <dbReference type="NCBI Taxonomy" id="3050085"/>
    <lineage>
        <taxon>Bacteria</taxon>
        <taxon>Pseudomonadati</taxon>
        <taxon>Pseudomonadota</taxon>
        <taxon>Gammaproteobacteria</taxon>
        <taxon>Alteromonadales</taxon>
        <taxon>Alteromonadaceae</taxon>
        <taxon>Paraglaciecola</taxon>
    </lineage>
</organism>
<protein>
    <submittedName>
        <fullName evidence="1">ABC transporter substrate-binding protein</fullName>
    </submittedName>
</protein>